<dbReference type="EMBL" id="CADEAL010001990">
    <property type="protein sequence ID" value="CAB1437158.1"/>
    <property type="molecule type" value="Genomic_DNA"/>
</dbReference>
<evidence type="ECO:0000256" key="1">
    <source>
        <dbReference type="SAM" id="MobiDB-lite"/>
    </source>
</evidence>
<dbReference type="AlphaFoldDB" id="A0A9N7UQW6"/>
<comment type="caution">
    <text evidence="2">The sequence shown here is derived from an EMBL/GenBank/DDBJ whole genome shotgun (WGS) entry which is preliminary data.</text>
</comment>
<feature type="compositionally biased region" description="Low complexity" evidence="1">
    <location>
        <begin position="90"/>
        <end position="100"/>
    </location>
</feature>
<feature type="compositionally biased region" description="Polar residues" evidence="1">
    <location>
        <begin position="36"/>
        <end position="46"/>
    </location>
</feature>
<feature type="region of interest" description="Disordered" evidence="1">
    <location>
        <begin position="62"/>
        <end position="131"/>
    </location>
</feature>
<keyword evidence="3" id="KW-1185">Reference proteome</keyword>
<evidence type="ECO:0000313" key="3">
    <source>
        <dbReference type="Proteomes" id="UP001153269"/>
    </source>
</evidence>
<protein>
    <submittedName>
        <fullName evidence="2">Uncharacterized protein</fullName>
    </submittedName>
</protein>
<proteinExistence type="predicted"/>
<name>A0A9N7UQW6_PLEPL</name>
<dbReference type="Proteomes" id="UP001153269">
    <property type="component" value="Unassembled WGS sequence"/>
</dbReference>
<organism evidence="2 3">
    <name type="scientific">Pleuronectes platessa</name>
    <name type="common">European plaice</name>
    <dbReference type="NCBI Taxonomy" id="8262"/>
    <lineage>
        <taxon>Eukaryota</taxon>
        <taxon>Metazoa</taxon>
        <taxon>Chordata</taxon>
        <taxon>Craniata</taxon>
        <taxon>Vertebrata</taxon>
        <taxon>Euteleostomi</taxon>
        <taxon>Actinopterygii</taxon>
        <taxon>Neopterygii</taxon>
        <taxon>Teleostei</taxon>
        <taxon>Neoteleostei</taxon>
        <taxon>Acanthomorphata</taxon>
        <taxon>Carangaria</taxon>
        <taxon>Pleuronectiformes</taxon>
        <taxon>Pleuronectoidei</taxon>
        <taxon>Pleuronectidae</taxon>
        <taxon>Pleuronectes</taxon>
    </lineage>
</organism>
<accession>A0A9N7UQW6</accession>
<gene>
    <name evidence="2" type="ORF">PLEPLA_LOCUS25191</name>
</gene>
<feature type="region of interest" description="Disordered" evidence="1">
    <location>
        <begin position="26"/>
        <end position="49"/>
    </location>
</feature>
<sequence length="131" mass="14288">MFAEEEEEEEEEEVAAGEVIRDVNVMLCQPNPPPSQGHTGSSTLPASDTICLSGRPALIQLSRPLTTAQPEGSDRTAPPEQQPHTYPINPSVSALLSPHLHSPPLPGHRLQRQESKFFRLPRNLSPPSEGI</sequence>
<reference evidence="2" key="1">
    <citation type="submission" date="2020-03" db="EMBL/GenBank/DDBJ databases">
        <authorList>
            <person name="Weist P."/>
        </authorList>
    </citation>
    <scope>NUCLEOTIDE SEQUENCE</scope>
</reference>
<evidence type="ECO:0000313" key="2">
    <source>
        <dbReference type="EMBL" id="CAB1437158.1"/>
    </source>
</evidence>